<dbReference type="Proteomes" id="UP000218731">
    <property type="component" value="Plasmid pKF715A"/>
</dbReference>
<dbReference type="EMBL" id="AP015030">
    <property type="protein sequence ID" value="BAW26666.1"/>
    <property type="molecule type" value="Genomic_DNA"/>
</dbReference>
<protein>
    <submittedName>
        <fullName evidence="1">Uncharacterized protein</fullName>
    </submittedName>
</protein>
<keyword evidence="1" id="KW-0614">Plasmid</keyword>
<reference evidence="1 2" key="1">
    <citation type="submission" date="2015-11" db="EMBL/GenBank/DDBJ databases">
        <title>Complete genome sequencing of a biphenyl-degrading bacterium, Pseudomonas putida KF715 (=NBRC110667).</title>
        <authorList>
            <person name="Suenaga H."/>
            <person name="Fujihara N."/>
            <person name="Watanabe T."/>
            <person name="Hirose J."/>
            <person name="Kimura N."/>
            <person name="Yamazoe A."/>
            <person name="Hosoyama A."/>
            <person name="Shimodaira J."/>
            <person name="Furukawa K."/>
        </authorList>
    </citation>
    <scope>NUCLEOTIDE SEQUENCE [LARGE SCALE GENOMIC DNA]</scope>
    <source>
        <strain evidence="1 2">KF715</strain>
        <plasmid evidence="2">Plasmid pkf715a dna</plasmid>
    </source>
</reference>
<accession>A0A1L7NMG2</accession>
<dbReference type="AlphaFoldDB" id="A0A1L7NMG2"/>
<evidence type="ECO:0000313" key="2">
    <source>
        <dbReference type="Proteomes" id="UP000218731"/>
    </source>
</evidence>
<gene>
    <name evidence="1" type="ORF">KF715C_pA1610</name>
</gene>
<geneLocation type="plasmid" evidence="2">
    <name>pkf715a dna</name>
</geneLocation>
<organism evidence="1 2">
    <name type="scientific">Pseudomonas putida</name>
    <name type="common">Arthrobacter siderocapsulatus</name>
    <dbReference type="NCBI Taxonomy" id="303"/>
    <lineage>
        <taxon>Bacteria</taxon>
        <taxon>Pseudomonadati</taxon>
        <taxon>Pseudomonadota</taxon>
        <taxon>Gammaproteobacteria</taxon>
        <taxon>Pseudomonadales</taxon>
        <taxon>Pseudomonadaceae</taxon>
        <taxon>Pseudomonas</taxon>
    </lineage>
</organism>
<proteinExistence type="predicted"/>
<sequence length="84" mass="8973">MATMIPKSLGWLGKQVRSADGRLGRITNEFVGLGFVTLTLTPEKGADEVVTLLPDGSASGSSGWQWLCDNFTGGPRWLALGNQH</sequence>
<name>A0A1L7NMG2_PSEPU</name>
<evidence type="ECO:0000313" key="1">
    <source>
        <dbReference type="EMBL" id="BAW26666.1"/>
    </source>
</evidence>